<dbReference type="GO" id="GO:0016787">
    <property type="term" value="F:hydrolase activity"/>
    <property type="evidence" value="ECO:0007669"/>
    <property type="project" value="UniProtKB-KW"/>
</dbReference>
<dbReference type="Gene3D" id="3.60.15.10">
    <property type="entry name" value="Ribonuclease Z/Hydroxyacylglutathione hydrolase-like"/>
    <property type="match status" value="1"/>
</dbReference>
<accession>A0A438MNW5</accession>
<dbReference type="PANTHER" id="PTHR43546">
    <property type="entry name" value="UPF0173 METAL-DEPENDENT HYDROLASE MJ1163-RELATED"/>
    <property type="match status" value="1"/>
</dbReference>
<comment type="caution">
    <text evidence="3">The sequence shown here is derived from an EMBL/GenBank/DDBJ whole genome shotgun (WGS) entry which is preliminary data.</text>
</comment>
<dbReference type="EMBL" id="SAUN01000001">
    <property type="protein sequence ID" value="RVX47185.1"/>
    <property type="molecule type" value="Genomic_DNA"/>
</dbReference>
<dbReference type="AlphaFoldDB" id="A0A438MNW5"/>
<evidence type="ECO:0000256" key="1">
    <source>
        <dbReference type="ARBA" id="ARBA00022801"/>
    </source>
</evidence>
<sequence>MSLTGMEIRYVGGPTALLEMGGVRLLTDPTFDAPGEYPIGNRALTKTAGPAVGADEVGPVDAVLLSHDQHPDNLDRAGRAYLASVPLVLSTGAAAERVGTPVRALPNWTSVEVGGAVRVTGVPAQHGPDGTEHLVGEVTGFVLDGEGLPTVYVSGDNASLDVVRAVAERVGPVDVALLFAGGARTPLVDGYLTLPSADAVTAAEILEARYVVPLHFEHWAHFTQGRDTVEKAFAGFGDRLRLLGPGERTYLDV</sequence>
<dbReference type="PANTHER" id="PTHR43546:SF9">
    <property type="entry name" value="L-ASCORBATE-6-PHOSPHATE LACTONASE ULAG-RELATED"/>
    <property type="match status" value="1"/>
</dbReference>
<dbReference type="SUPFAM" id="SSF56281">
    <property type="entry name" value="Metallo-hydrolase/oxidoreductase"/>
    <property type="match status" value="1"/>
</dbReference>
<evidence type="ECO:0000259" key="2">
    <source>
        <dbReference type="Pfam" id="PF12706"/>
    </source>
</evidence>
<organism evidence="3 4">
    <name type="scientific">Nonomuraea polychroma</name>
    <dbReference type="NCBI Taxonomy" id="46176"/>
    <lineage>
        <taxon>Bacteria</taxon>
        <taxon>Bacillati</taxon>
        <taxon>Actinomycetota</taxon>
        <taxon>Actinomycetes</taxon>
        <taxon>Streptosporangiales</taxon>
        <taxon>Streptosporangiaceae</taxon>
        <taxon>Nonomuraea</taxon>
    </lineage>
</organism>
<evidence type="ECO:0000313" key="4">
    <source>
        <dbReference type="Proteomes" id="UP000284824"/>
    </source>
</evidence>
<evidence type="ECO:0000313" key="3">
    <source>
        <dbReference type="EMBL" id="RVX47185.1"/>
    </source>
</evidence>
<dbReference type="InterPro" id="IPR036866">
    <property type="entry name" value="RibonucZ/Hydroxyglut_hydro"/>
</dbReference>
<reference evidence="3 4" key="1">
    <citation type="submission" date="2019-01" db="EMBL/GenBank/DDBJ databases">
        <title>Sequencing the genomes of 1000 actinobacteria strains.</title>
        <authorList>
            <person name="Klenk H.-P."/>
        </authorList>
    </citation>
    <scope>NUCLEOTIDE SEQUENCE [LARGE SCALE GENOMIC DNA]</scope>
    <source>
        <strain evidence="3 4">DSM 43925</strain>
    </source>
</reference>
<keyword evidence="1" id="KW-0378">Hydrolase</keyword>
<dbReference type="InterPro" id="IPR050114">
    <property type="entry name" value="UPF0173_UPF0282_UlaG_hydrolase"/>
</dbReference>
<gene>
    <name evidence="3" type="ORF">EDD27_10108</name>
</gene>
<protein>
    <submittedName>
        <fullName evidence="3">L-ascorbate metabolism protein UlaG (Beta-lactamase superfamily)</fullName>
    </submittedName>
</protein>
<dbReference type="Proteomes" id="UP000284824">
    <property type="component" value="Unassembled WGS sequence"/>
</dbReference>
<feature type="domain" description="Metallo-beta-lactamase" evidence="2">
    <location>
        <begin position="24"/>
        <end position="216"/>
    </location>
</feature>
<proteinExistence type="predicted"/>
<keyword evidence="4" id="KW-1185">Reference proteome</keyword>
<dbReference type="InterPro" id="IPR001279">
    <property type="entry name" value="Metallo-B-lactamas"/>
</dbReference>
<name>A0A438MNW5_9ACTN</name>
<dbReference type="Pfam" id="PF12706">
    <property type="entry name" value="Lactamase_B_2"/>
    <property type="match status" value="1"/>
</dbReference>